<evidence type="ECO:0000313" key="3">
    <source>
        <dbReference type="Proteomes" id="UP001159363"/>
    </source>
</evidence>
<evidence type="ECO:0000313" key="2">
    <source>
        <dbReference type="EMBL" id="KAJ8882894.1"/>
    </source>
</evidence>
<feature type="compositionally biased region" description="Polar residues" evidence="1">
    <location>
        <begin position="411"/>
        <end position="428"/>
    </location>
</feature>
<gene>
    <name evidence="2" type="ORF">PR048_014717</name>
</gene>
<sequence length="540" mass="60954">MPGERETGGTSRIPNSHVPLPLRFPYVKSGFGCTGISNQTRRYDDSFACLGQESAKDDTRRRICCPFGSMHRVLNSSVVYQFSYPHIERERERERESKKELSLGHLGHGHRKLTERGDPVVDSHSRGSCSNSGPANQIAIFHGFPKSIQTYAKIVQFGLHDVEERSIPLLLPPSVLLWQTMPPTPQCHHPRNELKTARVLMSKYGAFIAGRCVTLTSRSTRVRFLVGSRPDFRMWELCNRMPLVARFSRGSPRFARPCVPALYHIHFTSPSSALKTSMLRAARSLHKGCSRHHSYARSHHRGSKLDPRSDLRLTQKTVAPFEFKAGLEIEMKFISNRRNWRFEISIRDQQPSSKNGMAGDEDDAANHEGNATHSLHKKRLPETRPCSQPSNPICDELSLGNPQVRDATQLLPDSNTFTSSRPTHGTYSNKRKQSVGKTTQEVLEMLTRRSKDRDEILRAWRRLPMSRRKAWTAFLMTDEITQRVHSPAPLKILSRRIWDFGRDDGKGVVVAVICDDVDGICYVGGGDGRCDDGGGFGFIS</sequence>
<feature type="compositionally biased region" description="Basic and acidic residues" evidence="1">
    <location>
        <begin position="112"/>
        <end position="125"/>
    </location>
</feature>
<reference evidence="2 3" key="1">
    <citation type="submission" date="2023-02" db="EMBL/GenBank/DDBJ databases">
        <title>LHISI_Scaffold_Assembly.</title>
        <authorList>
            <person name="Stuart O.P."/>
            <person name="Cleave R."/>
            <person name="Magrath M.J.L."/>
            <person name="Mikheyev A.S."/>
        </authorList>
    </citation>
    <scope>NUCLEOTIDE SEQUENCE [LARGE SCALE GENOMIC DNA]</scope>
    <source>
        <strain evidence="2">Daus_M_001</strain>
        <tissue evidence="2">Leg muscle</tissue>
    </source>
</reference>
<feature type="region of interest" description="Disordered" evidence="1">
    <location>
        <begin position="91"/>
        <end position="129"/>
    </location>
</feature>
<dbReference type="EMBL" id="JARBHB010000005">
    <property type="protein sequence ID" value="KAJ8882894.1"/>
    <property type="molecule type" value="Genomic_DNA"/>
</dbReference>
<proteinExistence type="predicted"/>
<dbReference type="Proteomes" id="UP001159363">
    <property type="component" value="Chromosome 4"/>
</dbReference>
<feature type="region of interest" description="Disordered" evidence="1">
    <location>
        <begin position="346"/>
        <end position="437"/>
    </location>
</feature>
<evidence type="ECO:0000256" key="1">
    <source>
        <dbReference type="SAM" id="MobiDB-lite"/>
    </source>
</evidence>
<comment type="caution">
    <text evidence="2">The sequence shown here is derived from an EMBL/GenBank/DDBJ whole genome shotgun (WGS) entry which is preliminary data.</text>
</comment>
<name>A0ABQ9HF54_9NEOP</name>
<organism evidence="2 3">
    <name type="scientific">Dryococelus australis</name>
    <dbReference type="NCBI Taxonomy" id="614101"/>
    <lineage>
        <taxon>Eukaryota</taxon>
        <taxon>Metazoa</taxon>
        <taxon>Ecdysozoa</taxon>
        <taxon>Arthropoda</taxon>
        <taxon>Hexapoda</taxon>
        <taxon>Insecta</taxon>
        <taxon>Pterygota</taxon>
        <taxon>Neoptera</taxon>
        <taxon>Polyneoptera</taxon>
        <taxon>Phasmatodea</taxon>
        <taxon>Verophasmatodea</taxon>
        <taxon>Anareolatae</taxon>
        <taxon>Phasmatidae</taxon>
        <taxon>Eurycanthinae</taxon>
        <taxon>Dryococelus</taxon>
    </lineage>
</organism>
<accession>A0ABQ9HF54</accession>
<protein>
    <submittedName>
        <fullName evidence="2">Uncharacterized protein</fullName>
    </submittedName>
</protein>
<feature type="compositionally biased region" description="Basic and acidic residues" evidence="1">
    <location>
        <begin position="91"/>
        <end position="102"/>
    </location>
</feature>
<keyword evidence="3" id="KW-1185">Reference proteome</keyword>